<evidence type="ECO:0000313" key="2">
    <source>
        <dbReference type="Proteomes" id="UP000596661"/>
    </source>
</evidence>
<dbReference type="AlphaFoldDB" id="A0A803QQC0"/>
<organism evidence="1 2">
    <name type="scientific">Cannabis sativa</name>
    <name type="common">Hemp</name>
    <name type="synonym">Marijuana</name>
    <dbReference type="NCBI Taxonomy" id="3483"/>
    <lineage>
        <taxon>Eukaryota</taxon>
        <taxon>Viridiplantae</taxon>
        <taxon>Streptophyta</taxon>
        <taxon>Embryophyta</taxon>
        <taxon>Tracheophyta</taxon>
        <taxon>Spermatophyta</taxon>
        <taxon>Magnoliopsida</taxon>
        <taxon>eudicotyledons</taxon>
        <taxon>Gunneridae</taxon>
        <taxon>Pentapetalae</taxon>
        <taxon>rosids</taxon>
        <taxon>fabids</taxon>
        <taxon>Rosales</taxon>
        <taxon>Cannabaceae</taxon>
        <taxon>Cannabis</taxon>
    </lineage>
</organism>
<name>A0A803QQC0_CANSA</name>
<keyword evidence="2" id="KW-1185">Reference proteome</keyword>
<proteinExistence type="predicted"/>
<accession>A0A803QQC0</accession>
<evidence type="ECO:0008006" key="3">
    <source>
        <dbReference type="Google" id="ProtNLM"/>
    </source>
</evidence>
<protein>
    <recommendedName>
        <fullName evidence="3">Retrotransposon Copia-like N-terminal domain-containing protein</fullName>
    </recommendedName>
</protein>
<sequence>MATSSGEGASSNNYGVSTTMFLPPLCLDSNNYFFWRFQVLPAIRAYDLEGILLNRNHPQPQIRQPLESTTMVNNPEFIRWHRLDQFLLSWLLSLLFLNPCWVMLSINTKKGSLVIHEYLLKMKNFADGLRAAGNQITEEQLILYVLAGLGTNYEDVVVNLTSRDQFKKFSSCFKIMKRELKPTMQHSWQISMEPQPISPNLRNQLLLILLVIVVLRMDTEGGEGIQMVAVVTLVAEDPTLRTVSYVNYVGGLDTQSKTATGDLRSVSMDQMTPKSVPHLPIPTNPLSPYLCSTWHSL</sequence>
<dbReference type="PANTHER" id="PTHR47481:SF22">
    <property type="entry name" value="RETROTRANSPOSON GAG DOMAIN-CONTAINING PROTEIN"/>
    <property type="match status" value="1"/>
</dbReference>
<dbReference type="Proteomes" id="UP000596661">
    <property type="component" value="Unassembled WGS sequence"/>
</dbReference>
<dbReference type="Gramene" id="evm.model.10.776">
    <property type="protein sequence ID" value="cds.evm.model.10.776"/>
    <property type="gene ID" value="evm.TU.10.776"/>
</dbReference>
<dbReference type="EnsemblPlants" id="evm.model.10.776">
    <property type="protein sequence ID" value="cds.evm.model.10.776"/>
    <property type="gene ID" value="evm.TU.10.776"/>
</dbReference>
<dbReference type="PANTHER" id="PTHR47481">
    <property type="match status" value="1"/>
</dbReference>
<evidence type="ECO:0000313" key="1">
    <source>
        <dbReference type="EnsemblPlants" id="cds.evm.model.10.776"/>
    </source>
</evidence>
<dbReference type="EMBL" id="UZAU01000811">
    <property type="status" value="NOT_ANNOTATED_CDS"/>
    <property type="molecule type" value="Genomic_DNA"/>
</dbReference>
<reference evidence="1" key="1">
    <citation type="submission" date="2021-03" db="UniProtKB">
        <authorList>
            <consortium name="EnsemblPlants"/>
        </authorList>
    </citation>
    <scope>IDENTIFICATION</scope>
</reference>